<feature type="chain" id="PRO_5024293246" evidence="2">
    <location>
        <begin position="28"/>
        <end position="270"/>
    </location>
</feature>
<evidence type="ECO:0000256" key="2">
    <source>
        <dbReference type="SAM" id="SignalP"/>
    </source>
</evidence>
<feature type="signal peptide" evidence="2">
    <location>
        <begin position="1"/>
        <end position="27"/>
    </location>
</feature>
<dbReference type="PANTHER" id="PTHR30289:SF8">
    <property type="entry name" value="YHYH DOMAIN-CONTAINING PROTEIN"/>
    <property type="match status" value="1"/>
</dbReference>
<proteinExistence type="predicted"/>
<sequence>MKSLKSIFHFILSVVFLSFSISSCSSDDNDTPTTEITQGEDQDADDDVTDETSYDITPVLSLFDGTDLSYEVSGGNVIFTTTDLPNHKSPYWDTSHELYEAYNGDNSSFNLNPNRISEQNIVFTIPLAPSAASTNEETGLGPIGISRNGIVFFNQYAGPNNQPLTSEINSFDQYLGHPQNAGTYHYHIEPTFLTGEYGADAFLGLLSDGFPVYGPMENGAEITNADLDDFHGHTSATTEFPDGIYHYHITDADPYLNGNGYYGTPGNVSM</sequence>
<feature type="domain" description="YHYH" evidence="3">
    <location>
        <begin position="223"/>
        <end position="256"/>
    </location>
</feature>
<dbReference type="RefSeq" id="WP_138659333.1">
    <property type="nucleotide sequence ID" value="NZ_VATY01000004.1"/>
</dbReference>
<dbReference type="PANTHER" id="PTHR30289">
    <property type="entry name" value="UNCHARACTERIZED PROTEIN YBCL-RELATED"/>
    <property type="match status" value="1"/>
</dbReference>
<dbReference type="InterPro" id="IPR025924">
    <property type="entry name" value="YHYH_dom"/>
</dbReference>
<accession>A0A5S3PHI3</accession>
<evidence type="ECO:0000313" key="5">
    <source>
        <dbReference type="Proteomes" id="UP000310314"/>
    </source>
</evidence>
<evidence type="ECO:0000256" key="1">
    <source>
        <dbReference type="SAM" id="MobiDB-lite"/>
    </source>
</evidence>
<dbReference type="Pfam" id="PF14240">
    <property type="entry name" value="YHYH"/>
    <property type="match status" value="2"/>
</dbReference>
<keyword evidence="5" id="KW-1185">Reference proteome</keyword>
<dbReference type="Proteomes" id="UP000310314">
    <property type="component" value="Unassembled WGS sequence"/>
</dbReference>
<feature type="compositionally biased region" description="Acidic residues" evidence="1">
    <location>
        <begin position="38"/>
        <end position="51"/>
    </location>
</feature>
<keyword evidence="2" id="KW-0732">Signal</keyword>
<evidence type="ECO:0000259" key="3">
    <source>
        <dbReference type="Pfam" id="PF14240"/>
    </source>
</evidence>
<evidence type="ECO:0000313" key="4">
    <source>
        <dbReference type="EMBL" id="TMM53709.1"/>
    </source>
</evidence>
<dbReference type="EMBL" id="VATY01000004">
    <property type="protein sequence ID" value="TMM53709.1"/>
    <property type="molecule type" value="Genomic_DNA"/>
</dbReference>
<organism evidence="4 5">
    <name type="scientific">Maribacter algarum</name>
    <name type="common">ex Zhang et al. 2020</name>
    <dbReference type="NCBI Taxonomy" id="2578118"/>
    <lineage>
        <taxon>Bacteria</taxon>
        <taxon>Pseudomonadati</taxon>
        <taxon>Bacteroidota</taxon>
        <taxon>Flavobacteriia</taxon>
        <taxon>Flavobacteriales</taxon>
        <taxon>Flavobacteriaceae</taxon>
        <taxon>Maribacter</taxon>
    </lineage>
</organism>
<protein>
    <submittedName>
        <fullName evidence="4">YHYH protein</fullName>
    </submittedName>
</protein>
<dbReference type="PROSITE" id="PS51257">
    <property type="entry name" value="PROKAR_LIPOPROTEIN"/>
    <property type="match status" value="1"/>
</dbReference>
<dbReference type="OrthoDB" id="665834at2"/>
<reference evidence="4 5" key="1">
    <citation type="submission" date="2019-05" db="EMBL/GenBank/DDBJ databases">
        <authorList>
            <person name="Zhang J.-Y."/>
            <person name="Feg X."/>
            <person name="Du Z.-J."/>
        </authorList>
    </citation>
    <scope>NUCLEOTIDE SEQUENCE [LARGE SCALE GENOMIC DNA]</scope>
    <source>
        <strain evidence="4 5">RZ26</strain>
    </source>
</reference>
<dbReference type="AlphaFoldDB" id="A0A5S3PHI3"/>
<name>A0A5S3PHI3_9FLAO</name>
<gene>
    <name evidence="4" type="ORF">FEE95_17575</name>
</gene>
<feature type="domain" description="YHYH" evidence="3">
    <location>
        <begin position="123"/>
        <end position="216"/>
    </location>
</feature>
<comment type="caution">
    <text evidence="4">The sequence shown here is derived from an EMBL/GenBank/DDBJ whole genome shotgun (WGS) entry which is preliminary data.</text>
</comment>
<feature type="region of interest" description="Disordered" evidence="1">
    <location>
        <begin position="26"/>
        <end position="51"/>
    </location>
</feature>